<proteinExistence type="predicted"/>
<organism evidence="1 2">
    <name type="scientific">Brassica carinata</name>
    <name type="common">Ethiopian mustard</name>
    <name type="synonym">Abyssinian cabbage</name>
    <dbReference type="NCBI Taxonomy" id="52824"/>
    <lineage>
        <taxon>Eukaryota</taxon>
        <taxon>Viridiplantae</taxon>
        <taxon>Streptophyta</taxon>
        <taxon>Embryophyta</taxon>
        <taxon>Tracheophyta</taxon>
        <taxon>Spermatophyta</taxon>
        <taxon>Magnoliopsida</taxon>
        <taxon>eudicotyledons</taxon>
        <taxon>Gunneridae</taxon>
        <taxon>Pentapetalae</taxon>
        <taxon>rosids</taxon>
        <taxon>malvids</taxon>
        <taxon>Brassicales</taxon>
        <taxon>Brassicaceae</taxon>
        <taxon>Brassiceae</taxon>
        <taxon>Brassica</taxon>
    </lineage>
</organism>
<reference evidence="1 2" key="1">
    <citation type="submission" date="2020-02" db="EMBL/GenBank/DDBJ databases">
        <authorList>
            <person name="Ma Q."/>
            <person name="Huang Y."/>
            <person name="Song X."/>
            <person name="Pei D."/>
        </authorList>
    </citation>
    <scope>NUCLEOTIDE SEQUENCE [LARGE SCALE GENOMIC DNA]</scope>
    <source>
        <strain evidence="1">Sxm20200214</strain>
        <tissue evidence="1">Leaf</tissue>
    </source>
</reference>
<sequence length="80" mass="8922">METAIPPPLPNKALSFTGVHGTRSLGSLKVGYELMMLILLRTRMSSGMIAERNQVLQKNKCGKRCHNVISFDFMPLTENT</sequence>
<name>A0A8X7PIP7_BRACI</name>
<protein>
    <submittedName>
        <fullName evidence="1">Uncharacterized protein</fullName>
    </submittedName>
</protein>
<dbReference type="AlphaFoldDB" id="A0A8X7PIP7"/>
<gene>
    <name evidence="1" type="ORF">Bca52824_081439</name>
</gene>
<evidence type="ECO:0000313" key="1">
    <source>
        <dbReference type="EMBL" id="KAG2251303.1"/>
    </source>
</evidence>
<comment type="caution">
    <text evidence="1">The sequence shown here is derived from an EMBL/GenBank/DDBJ whole genome shotgun (WGS) entry which is preliminary data.</text>
</comment>
<evidence type="ECO:0000313" key="2">
    <source>
        <dbReference type="Proteomes" id="UP000886595"/>
    </source>
</evidence>
<dbReference type="EMBL" id="JAAMPC010000016">
    <property type="protein sequence ID" value="KAG2251303.1"/>
    <property type="molecule type" value="Genomic_DNA"/>
</dbReference>
<keyword evidence="2" id="KW-1185">Reference proteome</keyword>
<dbReference type="Proteomes" id="UP000886595">
    <property type="component" value="Unassembled WGS sequence"/>
</dbReference>
<accession>A0A8X7PIP7</accession>